<feature type="compositionally biased region" description="Basic and acidic residues" evidence="1">
    <location>
        <begin position="42"/>
        <end position="52"/>
    </location>
</feature>
<protein>
    <submittedName>
        <fullName evidence="2">Uncharacterized protein</fullName>
    </submittedName>
</protein>
<organism evidence="2 3">
    <name type="scientific">Lactuca virosa</name>
    <dbReference type="NCBI Taxonomy" id="75947"/>
    <lineage>
        <taxon>Eukaryota</taxon>
        <taxon>Viridiplantae</taxon>
        <taxon>Streptophyta</taxon>
        <taxon>Embryophyta</taxon>
        <taxon>Tracheophyta</taxon>
        <taxon>Spermatophyta</taxon>
        <taxon>Magnoliopsida</taxon>
        <taxon>eudicotyledons</taxon>
        <taxon>Gunneridae</taxon>
        <taxon>Pentapetalae</taxon>
        <taxon>asterids</taxon>
        <taxon>campanulids</taxon>
        <taxon>Asterales</taxon>
        <taxon>Asteraceae</taxon>
        <taxon>Cichorioideae</taxon>
        <taxon>Cichorieae</taxon>
        <taxon>Lactucinae</taxon>
        <taxon>Lactuca</taxon>
    </lineage>
</organism>
<dbReference type="Proteomes" id="UP001157418">
    <property type="component" value="Unassembled WGS sequence"/>
</dbReference>
<reference evidence="2 3" key="1">
    <citation type="submission" date="2022-01" db="EMBL/GenBank/DDBJ databases">
        <authorList>
            <person name="Xiong W."/>
            <person name="Schranz E."/>
        </authorList>
    </citation>
    <scope>NUCLEOTIDE SEQUENCE [LARGE SCALE GENOMIC DNA]</scope>
</reference>
<gene>
    <name evidence="2" type="ORF">LVIROSA_LOCUS8251</name>
</gene>
<evidence type="ECO:0000313" key="2">
    <source>
        <dbReference type="EMBL" id="CAH1420813.1"/>
    </source>
</evidence>
<keyword evidence="3" id="KW-1185">Reference proteome</keyword>
<feature type="region of interest" description="Disordered" evidence="1">
    <location>
        <begin position="31"/>
        <end position="55"/>
    </location>
</feature>
<evidence type="ECO:0000256" key="1">
    <source>
        <dbReference type="SAM" id="MobiDB-lite"/>
    </source>
</evidence>
<comment type="caution">
    <text evidence="2">The sequence shown here is derived from an EMBL/GenBank/DDBJ whole genome shotgun (WGS) entry which is preliminary data.</text>
</comment>
<accession>A0AAU9M859</accession>
<sequence length="97" mass="11209">MKERLPIPHCYKDENLAIMEWIEEEKFGKRDNANDTCEDDVDSVRSDDVSVDHEDDDAFTEIPKSVDPYLSHKKFILGGVEDEADDEVVQFLIHDPN</sequence>
<proteinExistence type="predicted"/>
<dbReference type="EMBL" id="CAKMRJ010001112">
    <property type="protein sequence ID" value="CAH1420813.1"/>
    <property type="molecule type" value="Genomic_DNA"/>
</dbReference>
<dbReference type="AlphaFoldDB" id="A0AAU9M859"/>
<name>A0AAU9M859_9ASTR</name>
<evidence type="ECO:0000313" key="3">
    <source>
        <dbReference type="Proteomes" id="UP001157418"/>
    </source>
</evidence>